<evidence type="ECO:0000256" key="3">
    <source>
        <dbReference type="ARBA" id="ARBA00023125"/>
    </source>
</evidence>
<dbReference type="Gene3D" id="1.10.10.60">
    <property type="entry name" value="Homeodomain-like"/>
    <property type="match status" value="1"/>
</dbReference>
<accession>A0ABM8V2C1</accession>
<dbReference type="InterPro" id="IPR036271">
    <property type="entry name" value="Tet_transcr_reg_TetR-rel_C_sf"/>
</dbReference>
<dbReference type="InterPro" id="IPR023772">
    <property type="entry name" value="DNA-bd_HTH_TetR-type_CS"/>
</dbReference>
<keyword evidence="1" id="KW-0678">Repressor</keyword>
<dbReference type="PROSITE" id="PS01081">
    <property type="entry name" value="HTH_TETR_1"/>
    <property type="match status" value="1"/>
</dbReference>
<dbReference type="PROSITE" id="PS50977">
    <property type="entry name" value="HTH_TETR_2"/>
    <property type="match status" value="2"/>
</dbReference>
<dbReference type="SUPFAM" id="SSF46689">
    <property type="entry name" value="Homeodomain-like"/>
    <property type="match status" value="2"/>
</dbReference>
<dbReference type="InterPro" id="IPR039538">
    <property type="entry name" value="BetI_C"/>
</dbReference>
<evidence type="ECO:0000313" key="7">
    <source>
        <dbReference type="EMBL" id="CAG5082706.1"/>
    </source>
</evidence>
<feature type="domain" description="HTH tetR-type" evidence="6">
    <location>
        <begin position="65"/>
        <end position="125"/>
    </location>
</feature>
<dbReference type="InterPro" id="IPR009057">
    <property type="entry name" value="Homeodomain-like_sf"/>
</dbReference>
<feature type="DNA-binding region" description="H-T-H motif" evidence="5">
    <location>
        <begin position="88"/>
        <end position="107"/>
    </location>
</feature>
<dbReference type="EMBL" id="CAJRAY010000026">
    <property type="protein sequence ID" value="CAG5082706.1"/>
    <property type="molecule type" value="Genomic_DNA"/>
</dbReference>
<dbReference type="PANTHER" id="PTHR30055:SF234">
    <property type="entry name" value="HTH-TYPE TRANSCRIPTIONAL REGULATOR BETI"/>
    <property type="match status" value="1"/>
</dbReference>
<dbReference type="RefSeq" id="WP_213483893.1">
    <property type="nucleotide sequence ID" value="NZ_CAJRAY010000026.1"/>
</dbReference>
<evidence type="ECO:0000256" key="4">
    <source>
        <dbReference type="ARBA" id="ARBA00023163"/>
    </source>
</evidence>
<evidence type="ECO:0000256" key="2">
    <source>
        <dbReference type="ARBA" id="ARBA00023015"/>
    </source>
</evidence>
<dbReference type="InterPro" id="IPR050109">
    <property type="entry name" value="HTH-type_TetR-like_transc_reg"/>
</dbReference>
<evidence type="ECO:0000259" key="6">
    <source>
        <dbReference type="PROSITE" id="PS50977"/>
    </source>
</evidence>
<name>A0ABM8V2C1_THEXY</name>
<keyword evidence="8" id="KW-1185">Reference proteome</keyword>
<dbReference type="Pfam" id="PF00440">
    <property type="entry name" value="TetR_N"/>
    <property type="match status" value="1"/>
</dbReference>
<proteinExistence type="predicted"/>
<keyword evidence="3 5" id="KW-0238">DNA-binding</keyword>
<dbReference type="Pfam" id="PF13977">
    <property type="entry name" value="TetR_C_6"/>
    <property type="match status" value="1"/>
</dbReference>
<dbReference type="Gene3D" id="1.10.357.10">
    <property type="entry name" value="Tetracycline Repressor, domain 2"/>
    <property type="match status" value="1"/>
</dbReference>
<evidence type="ECO:0000256" key="1">
    <source>
        <dbReference type="ARBA" id="ARBA00022491"/>
    </source>
</evidence>
<comment type="caution">
    <text evidence="7">The sequence shown here is derived from an EMBL/GenBank/DDBJ whole genome shotgun (WGS) entry which is preliminary data.</text>
</comment>
<evidence type="ECO:0000256" key="5">
    <source>
        <dbReference type="PROSITE-ProRule" id="PRU00335"/>
    </source>
</evidence>
<dbReference type="Proteomes" id="UP000681526">
    <property type="component" value="Unassembled WGS sequence"/>
</dbReference>
<feature type="DNA-binding region" description="H-T-H motif" evidence="5">
    <location>
        <begin position="24"/>
        <end position="43"/>
    </location>
</feature>
<dbReference type="PRINTS" id="PR00455">
    <property type="entry name" value="HTHTETR"/>
</dbReference>
<dbReference type="SUPFAM" id="SSF48498">
    <property type="entry name" value="Tetracyclin repressor-like, C-terminal domain"/>
    <property type="match status" value="1"/>
</dbReference>
<protein>
    <submittedName>
        <fullName evidence="7">Transcriptional regulator, TetR family, EmhR</fullName>
    </submittedName>
</protein>
<keyword evidence="2" id="KW-0805">Transcription regulation</keyword>
<dbReference type="InterPro" id="IPR001647">
    <property type="entry name" value="HTH_TetR"/>
</dbReference>
<sequence>MNVRDKVVEAAERLARTRPYDRITYADIAKEAGVHWTAVRRHLGGRQDMRNWLQRLQTALETPPADTRTRILEAGAAVFARLGYPNTSLDKVATEAGLTKGAVYWHFSSKQDLFLAILDHHLNRQLRLLPRQLDQTLQSADPEAALADWLASQLCLPGEEDGRPMLFLEFVTSSREPEVRERLRKVHGLMLDGASAYMQEIQRRGWIRPDLDPQAVALMVDALLKGLVVEWLIDPERVRSKELFRTMARLLWQGMTPQRS</sequence>
<feature type="domain" description="HTH tetR-type" evidence="6">
    <location>
        <begin position="1"/>
        <end position="61"/>
    </location>
</feature>
<keyword evidence="4" id="KW-0804">Transcription</keyword>
<reference evidence="7 8" key="1">
    <citation type="submission" date="2021-04" db="EMBL/GenBank/DDBJ databases">
        <authorList>
            <person name="Rakotoarivonina H."/>
        </authorList>
    </citation>
    <scope>NUCLEOTIDE SEQUENCE [LARGE SCALE GENOMIC DNA]</scope>
    <source>
        <strain evidence="7 8">XE</strain>
    </source>
</reference>
<dbReference type="PANTHER" id="PTHR30055">
    <property type="entry name" value="HTH-TYPE TRANSCRIPTIONAL REGULATOR RUTR"/>
    <property type="match status" value="1"/>
</dbReference>
<evidence type="ECO:0000313" key="8">
    <source>
        <dbReference type="Proteomes" id="UP000681526"/>
    </source>
</evidence>
<organism evidence="7 8">
    <name type="scientific">Thermobacillus xylanilyticus</name>
    <dbReference type="NCBI Taxonomy" id="76633"/>
    <lineage>
        <taxon>Bacteria</taxon>
        <taxon>Bacillati</taxon>
        <taxon>Bacillota</taxon>
        <taxon>Bacilli</taxon>
        <taxon>Bacillales</taxon>
        <taxon>Paenibacillaceae</taxon>
        <taxon>Thermobacillus</taxon>
    </lineage>
</organism>
<gene>
    <name evidence="7" type="primary">txxe 1325-emhR</name>
    <name evidence="7" type="ORF">TXXE_06270</name>
</gene>